<dbReference type="Gene3D" id="1.10.3300.10">
    <property type="entry name" value="Jann2411-like domain"/>
    <property type="match status" value="1"/>
</dbReference>
<dbReference type="EMBL" id="JBHTIL010000001">
    <property type="protein sequence ID" value="MFD0926642.1"/>
    <property type="molecule type" value="Genomic_DNA"/>
</dbReference>
<protein>
    <submittedName>
        <fullName evidence="2">CGNR zinc finger domain-containing protein</fullName>
    </submittedName>
</protein>
<reference evidence="3" key="1">
    <citation type="journal article" date="2019" name="Int. J. Syst. Evol. Microbiol.">
        <title>The Global Catalogue of Microorganisms (GCM) 10K type strain sequencing project: providing services to taxonomists for standard genome sequencing and annotation.</title>
        <authorList>
            <consortium name="The Broad Institute Genomics Platform"/>
            <consortium name="The Broad Institute Genome Sequencing Center for Infectious Disease"/>
            <person name="Wu L."/>
            <person name="Ma J."/>
        </authorList>
    </citation>
    <scope>NUCLEOTIDE SEQUENCE [LARGE SCALE GENOMIC DNA]</scope>
    <source>
        <strain evidence="3">CCUG 50873</strain>
    </source>
</reference>
<comment type="caution">
    <text evidence="2">The sequence shown here is derived from an EMBL/GenBank/DDBJ whole genome shotgun (WGS) entry which is preliminary data.</text>
</comment>
<evidence type="ECO:0000313" key="2">
    <source>
        <dbReference type="EMBL" id="MFD0926642.1"/>
    </source>
</evidence>
<dbReference type="InterPro" id="IPR010852">
    <property type="entry name" value="ABATE"/>
</dbReference>
<dbReference type="Pfam" id="PF11706">
    <property type="entry name" value="zf-CGNR"/>
    <property type="match status" value="1"/>
</dbReference>
<dbReference type="PANTHER" id="PTHR35525:SF3">
    <property type="entry name" value="BLL6575 PROTEIN"/>
    <property type="match status" value="1"/>
</dbReference>
<dbReference type="Pfam" id="PF07336">
    <property type="entry name" value="ABATE"/>
    <property type="match status" value="1"/>
</dbReference>
<feature type="domain" description="Zinc finger CGNR" evidence="1">
    <location>
        <begin position="133"/>
        <end position="175"/>
    </location>
</feature>
<gene>
    <name evidence="2" type="ORF">ACFQ04_12935</name>
</gene>
<dbReference type="InterPro" id="IPR023286">
    <property type="entry name" value="ABATE_dom_sf"/>
</dbReference>
<name>A0ABW3G862_9NOCA</name>
<sequence>MVFTDDTEMSLQAAVALVNTAEDPDTLTTVDELLEFVRRQGFTGRVDADRAELDEVRAARPRLRALFTASTTDAVDLVNALLSDHHATPRLVRHDDQDWHIHAVDDDAPLAARMLVEAAMAMVDVIRADEMSRFSVCDDDDCRALVIDLSRNRSRRYCSTTCGNRNAVAAYRSRRRVSGTDGGR</sequence>
<dbReference type="PANTHER" id="PTHR35525">
    <property type="entry name" value="BLL6575 PROTEIN"/>
    <property type="match status" value="1"/>
</dbReference>
<proteinExistence type="predicted"/>
<dbReference type="RefSeq" id="WP_253645498.1">
    <property type="nucleotide sequence ID" value="NZ_BAAAMO010000002.1"/>
</dbReference>
<accession>A0ABW3G862</accession>
<organism evidence="2 3">
    <name type="scientific">Williamsia deligens</name>
    <dbReference type="NCBI Taxonomy" id="321325"/>
    <lineage>
        <taxon>Bacteria</taxon>
        <taxon>Bacillati</taxon>
        <taxon>Actinomycetota</taxon>
        <taxon>Actinomycetes</taxon>
        <taxon>Mycobacteriales</taxon>
        <taxon>Nocardiaceae</taxon>
        <taxon>Williamsia</taxon>
    </lineage>
</organism>
<keyword evidence="3" id="KW-1185">Reference proteome</keyword>
<evidence type="ECO:0000259" key="1">
    <source>
        <dbReference type="Pfam" id="PF11706"/>
    </source>
</evidence>
<dbReference type="Proteomes" id="UP001597068">
    <property type="component" value="Unassembled WGS sequence"/>
</dbReference>
<evidence type="ECO:0000313" key="3">
    <source>
        <dbReference type="Proteomes" id="UP001597068"/>
    </source>
</evidence>
<dbReference type="SUPFAM" id="SSF160904">
    <property type="entry name" value="Jann2411-like"/>
    <property type="match status" value="1"/>
</dbReference>
<dbReference type="InterPro" id="IPR021005">
    <property type="entry name" value="Znf_CGNR"/>
</dbReference>